<reference evidence="9" key="1">
    <citation type="journal article" date="2022" name="Nat. Microbiol.">
        <title>Unique mobile elements and scalable gene flow at the prokaryote-eukaryote boundary revealed by circularized Asgard archaea genomes.</title>
        <authorList>
            <person name="Wu F."/>
            <person name="Speth D.R."/>
            <person name="Philosof A."/>
            <person name="Cremiere A."/>
            <person name="Narayanan A."/>
            <person name="Barco R.A."/>
            <person name="Connon S.A."/>
            <person name="Amend J.P."/>
            <person name="Antoshechkin I.A."/>
            <person name="Orphan V.J."/>
        </authorList>
    </citation>
    <scope>NUCLEOTIDE SEQUENCE</scope>
    <source>
        <strain evidence="9">PR6</strain>
    </source>
</reference>
<dbReference type="NCBIfam" id="TIGR02127">
    <property type="entry name" value="pyrF_sub2"/>
    <property type="match status" value="1"/>
</dbReference>
<accession>A0A9Y1BRC6</accession>
<evidence type="ECO:0000256" key="6">
    <source>
        <dbReference type="ARBA" id="ARBA00049157"/>
    </source>
</evidence>
<dbReference type="Gene3D" id="3.20.20.70">
    <property type="entry name" value="Aldolase class I"/>
    <property type="match status" value="1"/>
</dbReference>
<evidence type="ECO:0000256" key="4">
    <source>
        <dbReference type="ARBA" id="ARBA00022975"/>
    </source>
</evidence>
<protein>
    <recommendedName>
        <fullName evidence="7">Orotidine-5'-phosphate decarboxylase</fullName>
        <ecNumber evidence="7">4.1.1.23</ecNumber>
    </recommendedName>
</protein>
<dbReference type="EC" id="4.1.1.23" evidence="7"/>
<keyword evidence="3" id="KW-0210">Decarboxylase</keyword>
<dbReference type="SMART" id="SM00934">
    <property type="entry name" value="OMPdecase"/>
    <property type="match status" value="1"/>
</dbReference>
<dbReference type="Proteomes" id="UP001200513">
    <property type="component" value="Chromosome"/>
</dbReference>
<evidence type="ECO:0000256" key="1">
    <source>
        <dbReference type="ARBA" id="ARBA00004861"/>
    </source>
</evidence>
<dbReference type="InterPro" id="IPR011995">
    <property type="entry name" value="OMPdecase_type-2"/>
</dbReference>
<dbReference type="SUPFAM" id="SSF51366">
    <property type="entry name" value="Ribulose-phoshate binding barrel"/>
    <property type="match status" value="1"/>
</dbReference>
<comment type="similarity">
    <text evidence="2">Belongs to the OMP decarboxylase family. Type 2 subfamily.</text>
</comment>
<dbReference type="InterPro" id="IPR013785">
    <property type="entry name" value="Aldolase_TIM"/>
</dbReference>
<evidence type="ECO:0000256" key="7">
    <source>
        <dbReference type="NCBIfam" id="TIGR02127"/>
    </source>
</evidence>
<comment type="pathway">
    <text evidence="1">Pyrimidine metabolism; UMP biosynthesis via de novo pathway; UMP from orotate: step 2/2.</text>
</comment>
<dbReference type="EMBL" id="CP084167">
    <property type="protein sequence ID" value="UJG43536.1"/>
    <property type="molecule type" value="Genomic_DNA"/>
</dbReference>
<evidence type="ECO:0000256" key="5">
    <source>
        <dbReference type="ARBA" id="ARBA00023239"/>
    </source>
</evidence>
<evidence type="ECO:0000256" key="2">
    <source>
        <dbReference type="ARBA" id="ARBA00008847"/>
    </source>
</evidence>
<evidence type="ECO:0000256" key="3">
    <source>
        <dbReference type="ARBA" id="ARBA00022793"/>
    </source>
</evidence>
<dbReference type="Pfam" id="PF00215">
    <property type="entry name" value="OMPdecase"/>
    <property type="match status" value="1"/>
</dbReference>
<dbReference type="PANTHER" id="PTHR43375:SF1">
    <property type="entry name" value="OROTIDINE 5'-PHOSPHATE DECARBOXYLASE"/>
    <property type="match status" value="1"/>
</dbReference>
<dbReference type="AlphaFoldDB" id="A0A9Y1BRC6"/>
<gene>
    <name evidence="9" type="primary">pyrF</name>
    <name evidence="9" type="ORF">K9W46_14345</name>
</gene>
<dbReference type="GO" id="GO:0006207">
    <property type="term" value="P:'de novo' pyrimidine nucleobase biosynthetic process"/>
    <property type="evidence" value="ECO:0007669"/>
    <property type="project" value="InterPro"/>
</dbReference>
<organism evidence="9">
    <name type="scientific">Candidatus Heimdallarchaeum endolithica</name>
    <dbReference type="NCBI Taxonomy" id="2876572"/>
    <lineage>
        <taxon>Archaea</taxon>
        <taxon>Promethearchaeati</taxon>
        <taxon>Candidatus Heimdallarchaeota</taxon>
        <taxon>Candidatus Heimdallarchaeia (ex Rinke et al. 2021) (nom. nud.)</taxon>
        <taxon>Candidatus Heimdallarchaeales</taxon>
        <taxon>Candidatus Heimdallarchaeaceae</taxon>
        <taxon>Candidatus Heimdallarchaeum</taxon>
    </lineage>
</organism>
<feature type="domain" description="Orotidine 5'-phosphate decarboxylase" evidence="8">
    <location>
        <begin position="17"/>
        <end position="249"/>
    </location>
</feature>
<dbReference type="InterPro" id="IPR001754">
    <property type="entry name" value="OMPdeCOase_dom"/>
</dbReference>
<dbReference type="InterPro" id="IPR011060">
    <property type="entry name" value="RibuloseP-bd_barrel"/>
</dbReference>
<dbReference type="CDD" id="cd04725">
    <property type="entry name" value="OMP_decarboxylase_like"/>
    <property type="match status" value="1"/>
</dbReference>
<evidence type="ECO:0000259" key="8">
    <source>
        <dbReference type="SMART" id="SM00934"/>
    </source>
</evidence>
<keyword evidence="5 9" id="KW-0456">Lyase</keyword>
<name>A0A9Y1BRC6_9ARCH</name>
<proteinExistence type="inferred from homology"/>
<keyword evidence="4" id="KW-0665">Pyrimidine biosynthesis</keyword>
<comment type="catalytic activity">
    <reaction evidence="6">
        <text>orotidine 5'-phosphate + H(+) = UMP + CO2</text>
        <dbReference type="Rhea" id="RHEA:11596"/>
        <dbReference type="ChEBI" id="CHEBI:15378"/>
        <dbReference type="ChEBI" id="CHEBI:16526"/>
        <dbReference type="ChEBI" id="CHEBI:57538"/>
        <dbReference type="ChEBI" id="CHEBI:57865"/>
        <dbReference type="EC" id="4.1.1.23"/>
    </reaction>
</comment>
<dbReference type="GO" id="GO:0009220">
    <property type="term" value="P:pyrimidine ribonucleotide biosynthetic process"/>
    <property type="evidence" value="ECO:0007669"/>
    <property type="project" value="UniProtKB-UniRule"/>
</dbReference>
<sequence>MNFVDKYLEHAKIKKSYLCVGLDPAIQNQREKNTIPKEMTKLEFMINIIKAVEKHASVIKINRQYIIGLTIEEVKEINKLIHSLGMLSIIDHKLGDIGSTNDSAIYWFKEEGFDAFTFSPFAGNTKKATLTAHKHGLGIIVLTLMSNPEAEYQKKATIDSNPLYLYIANQIKEASSDGCVIGATGHVSKEDVALIRKKVGDRCIALVPGVGAQGGSADSLFFHFGAKTMVNVGRAIIYSTDPKKEAEKYQKMFNEKQKEVVRRRVRF</sequence>
<evidence type="ECO:0000313" key="9">
    <source>
        <dbReference type="EMBL" id="UJG43536.1"/>
    </source>
</evidence>
<dbReference type="GO" id="GO:0004590">
    <property type="term" value="F:orotidine-5'-phosphate decarboxylase activity"/>
    <property type="evidence" value="ECO:0007669"/>
    <property type="project" value="UniProtKB-UniRule"/>
</dbReference>
<dbReference type="PANTHER" id="PTHR43375">
    <property type="entry name" value="OROTIDINE 5'-PHOSPHATE DECARBOXYLASE"/>
    <property type="match status" value="1"/>
</dbReference>